<dbReference type="WBParaSite" id="RSKR_0000182900.1">
    <property type="protein sequence ID" value="RSKR_0000182900.1"/>
    <property type="gene ID" value="RSKR_0000182900"/>
</dbReference>
<protein>
    <submittedName>
        <fullName evidence="2">Lysozyme</fullName>
    </submittedName>
</protein>
<accession>A0AC35TKX7</accession>
<reference evidence="2" key="1">
    <citation type="submission" date="2016-11" db="UniProtKB">
        <authorList>
            <consortium name="WormBaseParasite"/>
        </authorList>
    </citation>
    <scope>IDENTIFICATION</scope>
    <source>
        <strain evidence="2">KR3021</strain>
    </source>
</reference>
<proteinExistence type="predicted"/>
<organism evidence="1 2">
    <name type="scientific">Rhabditophanes sp. KR3021</name>
    <dbReference type="NCBI Taxonomy" id="114890"/>
    <lineage>
        <taxon>Eukaryota</taxon>
        <taxon>Metazoa</taxon>
        <taxon>Ecdysozoa</taxon>
        <taxon>Nematoda</taxon>
        <taxon>Chromadorea</taxon>
        <taxon>Rhabditida</taxon>
        <taxon>Tylenchina</taxon>
        <taxon>Panagrolaimomorpha</taxon>
        <taxon>Strongyloidoidea</taxon>
        <taxon>Alloionematidae</taxon>
        <taxon>Rhabditophanes</taxon>
    </lineage>
</organism>
<evidence type="ECO:0000313" key="1">
    <source>
        <dbReference type="Proteomes" id="UP000095286"/>
    </source>
</evidence>
<evidence type="ECO:0000313" key="2">
    <source>
        <dbReference type="WBParaSite" id="RSKR_0000182900.1"/>
    </source>
</evidence>
<sequence length="146" mass="16252">MIATNLIPLPAILFILTISASAKTCFDCLCSTGGNECKDKPCSVENGIEFCGYFHLSQDFYVDCGLVERSDAENLTVAFKRCASDLECSKKCINNYYQKYHSNCDGKSKCNDVFKLMKGGVNGCNNEALNSQWQAVLECYDKNEDF</sequence>
<dbReference type="Proteomes" id="UP000095286">
    <property type="component" value="Unplaced"/>
</dbReference>
<name>A0AC35TKX7_9BILA</name>